<dbReference type="RefSeq" id="WP_004616644.1">
    <property type="nucleotide sequence ID" value="NZ_APMP01000004.1"/>
</dbReference>
<gene>
    <name evidence="2" type="ORF">OR37_01054</name>
</gene>
<dbReference type="Pfam" id="PF02641">
    <property type="entry name" value="DUF190"/>
    <property type="match status" value="1"/>
</dbReference>
<evidence type="ECO:0000313" key="2">
    <source>
        <dbReference type="EMBL" id="ENZ82860.1"/>
    </source>
</evidence>
<comment type="caution">
    <text evidence="2">The sequence shown here is derived from an EMBL/GenBank/DDBJ whole genome shotgun (WGS) entry which is preliminary data.</text>
</comment>
<dbReference type="SUPFAM" id="SSF54913">
    <property type="entry name" value="GlnB-like"/>
    <property type="match status" value="1"/>
</dbReference>
<sequence>MNEDDLHILRIYLDAGATLNGVAYDAVLMARAREMDIAGAAVLRIEEAFGEAVLHGAKARDLAPEQHLIVEMVDSRAKLDALAATLEVAADVGLATIGKIQVVAYGGHRHRTGAAPA</sequence>
<keyword evidence="3" id="KW-1185">Reference proteome</keyword>
<dbReference type="InterPro" id="IPR015867">
    <property type="entry name" value="N-reg_PII/ATP_PRibTrfase_C"/>
</dbReference>
<accession>R0D356</accession>
<dbReference type="AlphaFoldDB" id="R0D356"/>
<dbReference type="eggNOG" id="COG1993">
    <property type="taxonomic scope" value="Bacteria"/>
</dbReference>
<protein>
    <submittedName>
        <fullName evidence="2">Uncharacterized protein</fullName>
    </submittedName>
</protein>
<proteinExistence type="inferred from homology"/>
<dbReference type="EMBL" id="APMP01000004">
    <property type="protein sequence ID" value="ENZ82860.1"/>
    <property type="molecule type" value="Genomic_DNA"/>
</dbReference>
<evidence type="ECO:0000313" key="3">
    <source>
        <dbReference type="Proteomes" id="UP000013063"/>
    </source>
</evidence>
<organism evidence="2 3">
    <name type="scientific">Caulobacter vibrioides OR37</name>
    <dbReference type="NCBI Taxonomy" id="1292034"/>
    <lineage>
        <taxon>Bacteria</taxon>
        <taxon>Pseudomonadati</taxon>
        <taxon>Pseudomonadota</taxon>
        <taxon>Alphaproteobacteria</taxon>
        <taxon>Caulobacterales</taxon>
        <taxon>Caulobacteraceae</taxon>
        <taxon>Caulobacter</taxon>
    </lineage>
</organism>
<dbReference type="Gene3D" id="3.30.70.120">
    <property type="match status" value="1"/>
</dbReference>
<dbReference type="STRING" id="1292034.OR37_01054"/>
<dbReference type="PATRIC" id="fig|1292034.3.peg.1039"/>
<dbReference type="Proteomes" id="UP000013063">
    <property type="component" value="Unassembled WGS sequence"/>
</dbReference>
<dbReference type="InterPro" id="IPR011322">
    <property type="entry name" value="N-reg_PII-like_a/b"/>
</dbReference>
<comment type="similarity">
    <text evidence="1">Belongs to the UPF0166 family.</text>
</comment>
<reference evidence="2 3" key="1">
    <citation type="journal article" date="2013" name="Genome Announc.">
        <title>Draft Genome Sequence for Caulobacter sp. Strain OR37, a Bacterium Tolerant to Heavy Metals.</title>
        <authorList>
            <person name="Utturkar S.M."/>
            <person name="Bollmann A."/>
            <person name="Brzoska R.M."/>
            <person name="Klingeman D.M."/>
            <person name="Epstein S.E."/>
            <person name="Palumbo A.V."/>
            <person name="Brown S.D."/>
        </authorList>
    </citation>
    <scope>NUCLEOTIDE SEQUENCE [LARGE SCALE GENOMIC DNA]</scope>
    <source>
        <strain evidence="2 3">OR37</strain>
    </source>
</reference>
<name>R0D356_CAUVI</name>
<dbReference type="OrthoDB" id="7188537at2"/>
<evidence type="ECO:0000256" key="1">
    <source>
        <dbReference type="ARBA" id="ARBA00010554"/>
    </source>
</evidence>
<dbReference type="InterPro" id="IPR003793">
    <property type="entry name" value="UPF0166"/>
</dbReference>